<sequence length="264" mass="29444">MGGIQIQIIVWSTLGLYVSANDDWLEVSCRVANDWTDYFNNWFWSMDDCAYGYVRQSDGSCTPARPPVQGCPVSHPVFPGTGVKILIERDASKNDELPLSRAYRSYLLYGLQSGKGQWIFEWQREIDSLLVNDLLTGSVTVLRGDGDVRVFRKNGVSWRASGTADTPDRVVEKQRVQDKWGYWRDKEIVTWRYTVGVTGAVEIYDAKGRLQSVQASGRRPTTLSYNKAGQLASVTAPSGRALRFDYDARGNVASVIAPDGGITK</sequence>
<dbReference type="EMBL" id="JAMXHT010000006">
    <property type="protein sequence ID" value="MCO5400028.1"/>
    <property type="molecule type" value="Genomic_DNA"/>
</dbReference>
<dbReference type="Gene3D" id="2.180.10.10">
    <property type="entry name" value="RHS repeat-associated core"/>
    <property type="match status" value="1"/>
</dbReference>
<dbReference type="Pfam" id="PF05593">
    <property type="entry name" value="RHS_repeat"/>
    <property type="match status" value="1"/>
</dbReference>
<comment type="caution">
    <text evidence="1">The sequence shown here is derived from an EMBL/GenBank/DDBJ whole genome shotgun (WGS) entry which is preliminary data.</text>
</comment>
<dbReference type="InterPro" id="IPR031325">
    <property type="entry name" value="RHS_repeat"/>
</dbReference>
<gene>
    <name evidence="1" type="ORF">NG900_17660</name>
</gene>
<dbReference type="RefSeq" id="WP_252682662.1">
    <property type="nucleotide sequence ID" value="NZ_JAMXHT010000006.1"/>
</dbReference>
<dbReference type="NCBIfam" id="TIGR01643">
    <property type="entry name" value="YD_repeat_2x"/>
    <property type="match status" value="2"/>
</dbReference>
<proteinExistence type="predicted"/>
<evidence type="ECO:0000313" key="1">
    <source>
        <dbReference type="EMBL" id="MCO5400028.1"/>
    </source>
</evidence>
<evidence type="ECO:0008006" key="3">
    <source>
        <dbReference type="Google" id="ProtNLM"/>
    </source>
</evidence>
<accession>A0ABT1ANM9</accession>
<reference evidence="1" key="1">
    <citation type="submission" date="2022-06" db="EMBL/GenBank/DDBJ databases">
        <authorList>
            <person name="Lu C.-H."/>
        </authorList>
    </citation>
    <scope>NUCLEOTIDE SEQUENCE</scope>
    <source>
        <strain evidence="1">21MJYT02-11</strain>
    </source>
</reference>
<protein>
    <recommendedName>
        <fullName evidence="3">RHS repeat protein</fullName>
    </recommendedName>
</protein>
<reference evidence="1" key="2">
    <citation type="journal article" date="2023" name="Front. Microbiol.">
        <title>Ralstonia chuxiongensis sp. nov., Ralstonia mojiangensis sp. nov., and Ralstonia soli sp. nov., isolated from tobacco fields, are three novel species in the family Burkholderiaceae.</title>
        <authorList>
            <person name="Lu C.H."/>
            <person name="Zhang Y.Y."/>
            <person name="Jiang N."/>
            <person name="Chen W."/>
            <person name="Shao X."/>
            <person name="Zhao Z.M."/>
            <person name="Lu W.L."/>
            <person name="Hu X."/>
            <person name="Xi Y.X."/>
            <person name="Zou S.Y."/>
            <person name="Wei Q.J."/>
            <person name="Lin Z.L."/>
            <person name="Gong L."/>
            <person name="Gai X.T."/>
            <person name="Zhang L.Q."/>
            <person name="Li J.Y."/>
            <person name="Jin Y."/>
            <person name="Xia Z.Y."/>
        </authorList>
    </citation>
    <scope>NUCLEOTIDE SEQUENCE</scope>
    <source>
        <strain evidence="1">21MJYT02-11</strain>
    </source>
</reference>
<keyword evidence="2" id="KW-1185">Reference proteome</keyword>
<organism evidence="1 2">
    <name type="scientific">Ralstonia soli</name>
    <dbReference type="NCBI Taxonomy" id="2953896"/>
    <lineage>
        <taxon>Bacteria</taxon>
        <taxon>Pseudomonadati</taxon>
        <taxon>Pseudomonadota</taxon>
        <taxon>Betaproteobacteria</taxon>
        <taxon>Burkholderiales</taxon>
        <taxon>Burkholderiaceae</taxon>
        <taxon>Ralstonia</taxon>
    </lineage>
</organism>
<dbReference type="Proteomes" id="UP001162811">
    <property type="component" value="Unassembled WGS sequence"/>
</dbReference>
<name>A0ABT1ANM9_9RALS</name>
<dbReference type="InterPro" id="IPR006530">
    <property type="entry name" value="YD"/>
</dbReference>
<evidence type="ECO:0000313" key="2">
    <source>
        <dbReference type="Proteomes" id="UP001162811"/>
    </source>
</evidence>